<feature type="region of interest" description="Disordered" evidence="1">
    <location>
        <begin position="92"/>
        <end position="130"/>
    </location>
</feature>
<reference evidence="2 3" key="1">
    <citation type="submission" date="2024-01" db="EMBL/GenBank/DDBJ databases">
        <title>Comparative genomics of Cryptococcus and Kwoniella reveals pathogenesis evolution and contrasting modes of karyotype evolution via chromosome fusion or intercentromeric recombination.</title>
        <authorList>
            <person name="Coelho M.A."/>
            <person name="David-Palma M."/>
            <person name="Shea T."/>
            <person name="Bowers K."/>
            <person name="McGinley-Smith S."/>
            <person name="Mohammad A.W."/>
            <person name="Gnirke A."/>
            <person name="Yurkov A.M."/>
            <person name="Nowrousian M."/>
            <person name="Sun S."/>
            <person name="Cuomo C.A."/>
            <person name="Heitman J."/>
        </authorList>
    </citation>
    <scope>NUCLEOTIDE SEQUENCE [LARGE SCALE GENOMIC DNA]</scope>
    <source>
        <strain evidence="2">CBS 11374</strain>
    </source>
</reference>
<evidence type="ECO:0008006" key="4">
    <source>
        <dbReference type="Google" id="ProtNLM"/>
    </source>
</evidence>
<dbReference type="Gene3D" id="1.25.40.20">
    <property type="entry name" value="Ankyrin repeat-containing domain"/>
    <property type="match status" value="1"/>
</dbReference>
<dbReference type="InterPro" id="IPR036770">
    <property type="entry name" value="Ankyrin_rpt-contain_sf"/>
</dbReference>
<gene>
    <name evidence="2" type="ORF">IL334_004997</name>
</gene>
<keyword evidence="3" id="KW-1185">Reference proteome</keyword>
<proteinExistence type="predicted"/>
<feature type="compositionally biased region" description="Low complexity" evidence="1">
    <location>
        <begin position="112"/>
        <end position="130"/>
    </location>
</feature>
<accession>A0ABZ1D5V6</accession>
<dbReference type="GeneID" id="87957128"/>
<dbReference type="Proteomes" id="UP001329825">
    <property type="component" value="Chromosome 6"/>
</dbReference>
<dbReference type="SUPFAM" id="SSF48403">
    <property type="entry name" value="Ankyrin repeat"/>
    <property type="match status" value="1"/>
</dbReference>
<evidence type="ECO:0000256" key="1">
    <source>
        <dbReference type="SAM" id="MobiDB-lite"/>
    </source>
</evidence>
<sequence length="321" mass="35937">MPTTLADLPAELIFRIHLLSLNPFLPRTNRYIHSVLHHPSPYYAANYLLNLYSAYGPDEIFNRSLRHPICTVDTAESMKKIWDRRRGYIAPSTISSPSKRRNSAGPNIGMQSDSNVPAGSPSSSSLQLPEPTLPALSCTELPRRLFRNPSNVSEPVHPLIQYLFSTYTPSPNSHKGYPLFRAILTSNCDLVSYLLSQGADPGIRDCFALEIAISRKDLRMVRILVEPDPPDTSTKALSPNKEAVKKGKKFKLGDRVKIGTNMVEKAIQTGSKDIINYFVYEKKVMPPLQSIMSLGKPDRNQTPKTQQRKKQPRTSSFTSKA</sequence>
<evidence type="ECO:0000313" key="2">
    <source>
        <dbReference type="EMBL" id="WRT68022.1"/>
    </source>
</evidence>
<organism evidence="2 3">
    <name type="scientific">Kwoniella shivajii</name>
    <dbReference type="NCBI Taxonomy" id="564305"/>
    <lineage>
        <taxon>Eukaryota</taxon>
        <taxon>Fungi</taxon>
        <taxon>Dikarya</taxon>
        <taxon>Basidiomycota</taxon>
        <taxon>Agaricomycotina</taxon>
        <taxon>Tremellomycetes</taxon>
        <taxon>Tremellales</taxon>
        <taxon>Cryptococcaceae</taxon>
        <taxon>Kwoniella</taxon>
    </lineage>
</organism>
<protein>
    <recommendedName>
        <fullName evidence="4">Ankyrin repeat protein</fullName>
    </recommendedName>
</protein>
<feature type="region of interest" description="Disordered" evidence="1">
    <location>
        <begin position="289"/>
        <end position="321"/>
    </location>
</feature>
<evidence type="ECO:0000313" key="3">
    <source>
        <dbReference type="Proteomes" id="UP001329825"/>
    </source>
</evidence>
<dbReference type="RefSeq" id="XP_062792762.1">
    <property type="nucleotide sequence ID" value="XM_062936711.1"/>
</dbReference>
<name>A0ABZ1D5V6_9TREE</name>
<dbReference type="EMBL" id="CP141886">
    <property type="protein sequence ID" value="WRT68022.1"/>
    <property type="molecule type" value="Genomic_DNA"/>
</dbReference>